<dbReference type="EMBL" id="ADMH02000419">
    <property type="protein sequence ID" value="ETN66577.1"/>
    <property type="molecule type" value="Genomic_DNA"/>
</dbReference>
<dbReference type="VEuPathDB" id="VectorBase:ADAC001627"/>
<feature type="region of interest" description="Disordered" evidence="1">
    <location>
        <begin position="140"/>
        <end position="174"/>
    </location>
</feature>
<gene>
    <name evidence="2" type="ORF">AND_001627</name>
</gene>
<proteinExistence type="predicted"/>
<protein>
    <submittedName>
        <fullName evidence="2 3">Uncharacterized protein</fullName>
    </submittedName>
</protein>
<evidence type="ECO:0000313" key="3">
    <source>
        <dbReference type="EnsemblMetazoa" id="ADAC001627-PA"/>
    </source>
</evidence>
<reference evidence="2" key="2">
    <citation type="submission" date="2010-05" db="EMBL/GenBank/DDBJ databases">
        <authorList>
            <person name="Almeida L.G."/>
            <person name="Nicolas M.F."/>
            <person name="Souza R.C."/>
            <person name="Vasconcelos A.T.R."/>
        </authorList>
    </citation>
    <scope>NUCLEOTIDE SEQUENCE</scope>
</reference>
<dbReference type="HOGENOM" id="CLU_837359_0_0_1"/>
<sequence>MATVVSLLANLHNSAFDQQQHPLQHQQHHPKHCFSPYGESTPEALLHRTVLGGRRTEPSAYYSQQQPTTLEAIDFQLLCRSLEEEFEQMEFTGGSSTYQYQQQQHEQQPAPQQQQQSPQQSISLANRRQQDYEQINTSYNLDNEDSYSGSPNNFQDYQNNFVDSPPDSKESWPVDYNKMHNTAAASTSGGNEAASSPTTNAVVVAAAAAAVVAAASSQQDGGGAGSYINNNAILPSRKRRMEWMSPQEEDTDGSDIKIANIDKEREVRRKVFLVCYKYGVSERLEDPTIEIRCPIYCDLTSSPWRFAVADATRVIPSKPTGSAKRHDSPATI</sequence>
<dbReference type="VEuPathDB" id="VectorBase:ADAR2_011372"/>
<keyword evidence="4" id="KW-1185">Reference proteome</keyword>
<dbReference type="eggNOG" id="ENOG502T8F4">
    <property type="taxonomic scope" value="Eukaryota"/>
</dbReference>
<dbReference type="Proteomes" id="UP000000673">
    <property type="component" value="Unassembled WGS sequence"/>
</dbReference>
<reference evidence="2 4" key="1">
    <citation type="journal article" date="2010" name="BMC Genomics">
        <title>Combination of measures distinguishes pre-miRNAs from other stem-loops in the genome of the newly sequenced Anopheles darlingi.</title>
        <authorList>
            <person name="Mendes N.D."/>
            <person name="Freitas A.T."/>
            <person name="Vasconcelos A.T."/>
            <person name="Sagot M.F."/>
        </authorList>
    </citation>
    <scope>NUCLEOTIDE SEQUENCE</scope>
</reference>
<feature type="compositionally biased region" description="Polar residues" evidence="1">
    <location>
        <begin position="140"/>
        <end position="162"/>
    </location>
</feature>
<accession>W5JQ88</accession>
<name>W5JQ88_ANODA</name>
<evidence type="ECO:0000313" key="4">
    <source>
        <dbReference type="Proteomes" id="UP000000673"/>
    </source>
</evidence>
<evidence type="ECO:0000313" key="2">
    <source>
        <dbReference type="EMBL" id="ETN66577.1"/>
    </source>
</evidence>
<reference evidence="3" key="4">
    <citation type="submission" date="2015-06" db="UniProtKB">
        <authorList>
            <consortium name="EnsemblMetazoa"/>
        </authorList>
    </citation>
    <scope>IDENTIFICATION</scope>
</reference>
<organism evidence="2">
    <name type="scientific">Anopheles darlingi</name>
    <name type="common">Mosquito</name>
    <dbReference type="NCBI Taxonomy" id="43151"/>
    <lineage>
        <taxon>Eukaryota</taxon>
        <taxon>Metazoa</taxon>
        <taxon>Ecdysozoa</taxon>
        <taxon>Arthropoda</taxon>
        <taxon>Hexapoda</taxon>
        <taxon>Insecta</taxon>
        <taxon>Pterygota</taxon>
        <taxon>Neoptera</taxon>
        <taxon>Endopterygota</taxon>
        <taxon>Diptera</taxon>
        <taxon>Nematocera</taxon>
        <taxon>Culicoidea</taxon>
        <taxon>Culicidae</taxon>
        <taxon>Anophelinae</taxon>
        <taxon>Anopheles</taxon>
    </lineage>
</organism>
<evidence type="ECO:0000256" key="1">
    <source>
        <dbReference type="SAM" id="MobiDB-lite"/>
    </source>
</evidence>
<dbReference type="EnsemblMetazoa" id="ADAC001627-RA">
    <property type="protein sequence ID" value="ADAC001627-PA"/>
    <property type="gene ID" value="ADAC001627"/>
</dbReference>
<feature type="compositionally biased region" description="Low complexity" evidence="1">
    <location>
        <begin position="99"/>
        <end position="120"/>
    </location>
</feature>
<reference evidence="2" key="3">
    <citation type="journal article" date="2013" name="Nucleic Acids Res.">
        <title>The genome of Anopheles darlingi, the main neotropical malaria vector.</title>
        <authorList>
            <person name="Marinotti O."/>
            <person name="Cerqueira G.C."/>
            <person name="de Almeida L.G."/>
            <person name="Ferro M.I."/>
            <person name="Loreto E.L."/>
            <person name="Zaha A."/>
            <person name="Teixeira S.M."/>
            <person name="Wespiser A.R."/>
            <person name="Almeida E Silva A."/>
            <person name="Schlindwein A.D."/>
            <person name="Pacheco A.C."/>
            <person name="Silva A.L."/>
            <person name="Graveley B.R."/>
            <person name="Walenz B.P."/>
            <person name="Lima Bde A."/>
            <person name="Ribeiro C.A."/>
            <person name="Nunes-Silva C.G."/>
            <person name="de Carvalho C.R."/>
            <person name="Soares C.M."/>
            <person name="de Menezes C.B."/>
            <person name="Matiolli C."/>
            <person name="Caffrey D."/>
            <person name="Araujo D.A."/>
            <person name="de Oliveira D.M."/>
            <person name="Golenbock D."/>
            <person name="Grisard E.C."/>
            <person name="Fantinatti-Garboggini F."/>
            <person name="de Carvalho F.M."/>
            <person name="Barcellos F.G."/>
            <person name="Prosdocimi F."/>
            <person name="May G."/>
            <person name="Azevedo Junior G.M."/>
            <person name="Guimaraes G.M."/>
            <person name="Goldman G.H."/>
            <person name="Padilha I.Q."/>
            <person name="Batista Jda S."/>
            <person name="Ferro J.A."/>
            <person name="Ribeiro J.M."/>
            <person name="Fietto J.L."/>
            <person name="Dabbas K.M."/>
            <person name="Cerdeira L."/>
            <person name="Agnez-Lima L.F."/>
            <person name="Brocchi M."/>
            <person name="de Carvalho M.O."/>
            <person name="Teixeira Mde M."/>
            <person name="Diniz Maia Mde M."/>
            <person name="Goldman M.H."/>
            <person name="Cruz Schneider M.P."/>
            <person name="Felipe M.S."/>
            <person name="Hungria M."/>
            <person name="Nicolas M.F."/>
            <person name="Pereira M."/>
            <person name="Montes M.A."/>
            <person name="Cantao M.E."/>
            <person name="Vincentz M."/>
            <person name="Rafael M.S."/>
            <person name="Silverman N."/>
            <person name="Stoco P.H."/>
            <person name="Souza R.C."/>
            <person name="Vicentini R."/>
            <person name="Gazzinelli R.T."/>
            <person name="Neves Rde O."/>
            <person name="Silva R."/>
            <person name="Astolfi-Filho S."/>
            <person name="Maciel T.E."/>
            <person name="Urmenyi T.P."/>
            <person name="Tadei W.P."/>
            <person name="Camargo E.P."/>
            <person name="de Vasconcelos A.T."/>
        </authorList>
    </citation>
    <scope>NUCLEOTIDE SEQUENCE</scope>
</reference>
<feature type="region of interest" description="Disordered" evidence="1">
    <location>
        <begin position="91"/>
        <end position="127"/>
    </location>
</feature>
<dbReference type="AlphaFoldDB" id="W5JQ88"/>